<gene>
    <name evidence="1" type="ORF">COY67_03265</name>
</gene>
<accession>A0A2M7RBY0</accession>
<dbReference type="EMBL" id="PFMC01000078">
    <property type="protein sequence ID" value="PIY93992.1"/>
    <property type="molecule type" value="Genomic_DNA"/>
</dbReference>
<name>A0A2M7RBY0_9BACT</name>
<dbReference type="Gene3D" id="3.40.50.150">
    <property type="entry name" value="Vaccinia Virus protein VP39"/>
    <property type="match status" value="1"/>
</dbReference>
<reference evidence="2" key="1">
    <citation type="submission" date="2017-09" db="EMBL/GenBank/DDBJ databases">
        <title>Depth-based differentiation of microbial function through sediment-hosted aquifers and enrichment of novel symbionts in the deep terrestrial subsurface.</title>
        <authorList>
            <person name="Probst A.J."/>
            <person name="Ladd B."/>
            <person name="Jarett J.K."/>
            <person name="Geller-Mcgrath D.E."/>
            <person name="Sieber C.M.K."/>
            <person name="Emerson J.B."/>
            <person name="Anantharaman K."/>
            <person name="Thomas B.C."/>
            <person name="Malmstrom R."/>
            <person name="Stieglmeier M."/>
            <person name="Klingl A."/>
            <person name="Woyke T."/>
            <person name="Ryan C.M."/>
            <person name="Banfield J.F."/>
        </authorList>
    </citation>
    <scope>NUCLEOTIDE SEQUENCE [LARGE SCALE GENOMIC DNA]</scope>
</reference>
<evidence type="ECO:0000313" key="1">
    <source>
        <dbReference type="EMBL" id="PIY93992.1"/>
    </source>
</evidence>
<sequence>MKEKLVKELLNKVQADYRLTAENFDHTRQRQWNEMNDVLEYIKDGDRILDWGCGNGRFHELLKDRNIDYLGIDNCKPLIEIAQEKYPDTKWQMTSELPDNKFNVITAFASWHHLPSKKLRTAKLIEFYNHLERDGLLILTTWNLKQKKYLWLWGKNNFRNIFTDYEWNDILVPWKAEDRPIKRYYHDYCQSTLKMEFSQVGFQVKECYYSDKGEHVNWWKGKNLIIIAKK</sequence>
<dbReference type="Pfam" id="PF13489">
    <property type="entry name" value="Methyltransf_23"/>
    <property type="match status" value="1"/>
</dbReference>
<evidence type="ECO:0008006" key="3">
    <source>
        <dbReference type="Google" id="ProtNLM"/>
    </source>
</evidence>
<dbReference type="SUPFAM" id="SSF53335">
    <property type="entry name" value="S-adenosyl-L-methionine-dependent methyltransferases"/>
    <property type="match status" value="1"/>
</dbReference>
<dbReference type="CDD" id="cd02440">
    <property type="entry name" value="AdoMet_MTases"/>
    <property type="match status" value="1"/>
</dbReference>
<proteinExistence type="predicted"/>
<organism evidence="1 2">
    <name type="scientific">Candidatus Komeilibacteria bacterium CG_4_10_14_0_8_um_filter_37_78</name>
    <dbReference type="NCBI Taxonomy" id="1974471"/>
    <lineage>
        <taxon>Bacteria</taxon>
        <taxon>Candidatus Komeiliibacteriota</taxon>
    </lineage>
</organism>
<evidence type="ECO:0000313" key="2">
    <source>
        <dbReference type="Proteomes" id="UP000228689"/>
    </source>
</evidence>
<dbReference type="PANTHER" id="PTHR43861">
    <property type="entry name" value="TRANS-ACONITATE 2-METHYLTRANSFERASE-RELATED"/>
    <property type="match status" value="1"/>
</dbReference>
<dbReference type="AlphaFoldDB" id="A0A2M7RBY0"/>
<protein>
    <recommendedName>
        <fullName evidence="3">Methyltransferase domain-containing protein</fullName>
    </recommendedName>
</protein>
<comment type="caution">
    <text evidence="1">The sequence shown here is derived from an EMBL/GenBank/DDBJ whole genome shotgun (WGS) entry which is preliminary data.</text>
</comment>
<dbReference type="Proteomes" id="UP000228689">
    <property type="component" value="Unassembled WGS sequence"/>
</dbReference>
<dbReference type="InterPro" id="IPR029063">
    <property type="entry name" value="SAM-dependent_MTases_sf"/>
</dbReference>